<keyword evidence="2" id="KW-0808">Transferase</keyword>
<comment type="caution">
    <text evidence="2">The sequence shown here is derived from an EMBL/GenBank/DDBJ whole genome shotgun (WGS) entry which is preliminary data.</text>
</comment>
<evidence type="ECO:0000256" key="1">
    <source>
        <dbReference type="SAM" id="Phobius"/>
    </source>
</evidence>
<dbReference type="Proteomes" id="UP000050509">
    <property type="component" value="Unassembled WGS sequence"/>
</dbReference>
<feature type="non-terminal residue" evidence="2">
    <location>
        <position position="74"/>
    </location>
</feature>
<dbReference type="GO" id="GO:0016301">
    <property type="term" value="F:kinase activity"/>
    <property type="evidence" value="ECO:0007669"/>
    <property type="project" value="UniProtKB-KW"/>
</dbReference>
<accession>A0A0P9CTA1</accession>
<feature type="transmembrane region" description="Helical" evidence="1">
    <location>
        <begin position="30"/>
        <end position="53"/>
    </location>
</feature>
<keyword evidence="2" id="KW-0418">Kinase</keyword>
<keyword evidence="3" id="KW-1185">Reference proteome</keyword>
<evidence type="ECO:0000313" key="2">
    <source>
        <dbReference type="EMBL" id="KPV49281.1"/>
    </source>
</evidence>
<organism evidence="2 3">
    <name type="scientific">Kouleothrix aurantiaca</name>
    <dbReference type="NCBI Taxonomy" id="186479"/>
    <lineage>
        <taxon>Bacteria</taxon>
        <taxon>Bacillati</taxon>
        <taxon>Chloroflexota</taxon>
        <taxon>Chloroflexia</taxon>
        <taxon>Chloroflexales</taxon>
        <taxon>Roseiflexineae</taxon>
        <taxon>Roseiflexaceae</taxon>
        <taxon>Kouleothrix</taxon>
    </lineage>
</organism>
<dbReference type="EMBL" id="LJCR01002074">
    <property type="protein sequence ID" value="KPV49281.1"/>
    <property type="molecule type" value="Genomic_DNA"/>
</dbReference>
<dbReference type="PATRIC" id="fig|186479.3.peg.3884"/>
<gene>
    <name evidence="2" type="ORF">SE17_33525</name>
</gene>
<protein>
    <submittedName>
        <fullName evidence="2">Histidine kinase</fullName>
    </submittedName>
</protein>
<evidence type="ECO:0000313" key="3">
    <source>
        <dbReference type="Proteomes" id="UP000050509"/>
    </source>
</evidence>
<reference evidence="2 3" key="1">
    <citation type="submission" date="2015-09" db="EMBL/GenBank/DDBJ databases">
        <title>Draft genome sequence of Kouleothrix aurantiaca JCM 19913.</title>
        <authorList>
            <person name="Hemp J."/>
        </authorList>
    </citation>
    <scope>NUCLEOTIDE SEQUENCE [LARGE SCALE GENOMIC DNA]</scope>
    <source>
        <strain evidence="2 3">COM-B</strain>
    </source>
</reference>
<keyword evidence="1" id="KW-0812">Transmembrane</keyword>
<name>A0A0P9CTA1_9CHLR</name>
<keyword evidence="1" id="KW-0472">Membrane</keyword>
<sequence length="74" mass="7910">MLAILAIIAMVGSAVYWWGVQSTLIPNNKIVAIAFTAILVLAPPSLVSFLIPWSPGGMLLQKVNAKTWGYAVVI</sequence>
<dbReference type="AlphaFoldDB" id="A0A0P9CTA1"/>
<keyword evidence="1" id="KW-1133">Transmembrane helix</keyword>
<proteinExistence type="predicted"/>